<dbReference type="InterPro" id="IPR000014">
    <property type="entry name" value="PAS"/>
</dbReference>
<dbReference type="Gene3D" id="3.30.450.20">
    <property type="entry name" value="PAS domain"/>
    <property type="match status" value="1"/>
</dbReference>
<dbReference type="InterPro" id="IPR052155">
    <property type="entry name" value="Biofilm_reg_signaling"/>
</dbReference>
<dbReference type="Proteomes" id="UP001596506">
    <property type="component" value="Unassembled WGS sequence"/>
</dbReference>
<dbReference type="PANTHER" id="PTHR44757">
    <property type="entry name" value="DIGUANYLATE CYCLASE DGCP"/>
    <property type="match status" value="1"/>
</dbReference>
<dbReference type="Pfam" id="PF00990">
    <property type="entry name" value="GGDEF"/>
    <property type="match status" value="1"/>
</dbReference>
<dbReference type="SMART" id="SM00267">
    <property type="entry name" value="GGDEF"/>
    <property type="match status" value="1"/>
</dbReference>
<keyword evidence="5" id="KW-1185">Reference proteome</keyword>
<dbReference type="InterPro" id="IPR043128">
    <property type="entry name" value="Rev_trsase/Diguanyl_cyclase"/>
</dbReference>
<feature type="domain" description="GGDEF" evidence="3">
    <location>
        <begin position="160"/>
        <end position="292"/>
    </location>
</feature>
<dbReference type="NCBIfam" id="TIGR00254">
    <property type="entry name" value="GGDEF"/>
    <property type="match status" value="1"/>
</dbReference>
<name>A0ABW2IPV2_9GAMM</name>
<dbReference type="SMART" id="SM00052">
    <property type="entry name" value="EAL"/>
    <property type="match status" value="1"/>
</dbReference>
<evidence type="ECO:0000313" key="5">
    <source>
        <dbReference type="Proteomes" id="UP001596506"/>
    </source>
</evidence>
<gene>
    <name evidence="4" type="ORF">ACFQQA_00615</name>
</gene>
<dbReference type="Gene3D" id="3.30.70.270">
    <property type="match status" value="1"/>
</dbReference>
<accession>A0ABW2IPV2</accession>
<dbReference type="PROSITE" id="PS50883">
    <property type="entry name" value="EAL"/>
    <property type="match status" value="1"/>
</dbReference>
<dbReference type="InterPro" id="IPR029787">
    <property type="entry name" value="Nucleotide_cyclase"/>
</dbReference>
<dbReference type="SUPFAM" id="SSF55073">
    <property type="entry name" value="Nucleotide cyclase"/>
    <property type="match status" value="1"/>
</dbReference>
<dbReference type="CDD" id="cd00130">
    <property type="entry name" value="PAS"/>
    <property type="match status" value="1"/>
</dbReference>
<evidence type="ECO:0000259" key="3">
    <source>
        <dbReference type="PROSITE" id="PS50887"/>
    </source>
</evidence>
<dbReference type="Pfam" id="PF00563">
    <property type="entry name" value="EAL"/>
    <property type="match status" value="1"/>
</dbReference>
<dbReference type="PANTHER" id="PTHR44757:SF2">
    <property type="entry name" value="BIOFILM ARCHITECTURE MAINTENANCE PROTEIN MBAA"/>
    <property type="match status" value="1"/>
</dbReference>
<dbReference type="NCBIfam" id="TIGR00229">
    <property type="entry name" value="sensory_box"/>
    <property type="match status" value="1"/>
</dbReference>
<dbReference type="Pfam" id="PF13426">
    <property type="entry name" value="PAS_9"/>
    <property type="match status" value="1"/>
</dbReference>
<dbReference type="InterPro" id="IPR035965">
    <property type="entry name" value="PAS-like_dom_sf"/>
</dbReference>
<proteinExistence type="predicted"/>
<organism evidence="4 5">
    <name type="scientific">Marinobacter aromaticivorans</name>
    <dbReference type="NCBI Taxonomy" id="1494078"/>
    <lineage>
        <taxon>Bacteria</taxon>
        <taxon>Pseudomonadati</taxon>
        <taxon>Pseudomonadota</taxon>
        <taxon>Gammaproteobacteria</taxon>
        <taxon>Pseudomonadales</taxon>
        <taxon>Marinobacteraceae</taxon>
        <taxon>Marinobacter</taxon>
    </lineage>
</organism>
<dbReference type="Gene3D" id="3.20.20.450">
    <property type="entry name" value="EAL domain"/>
    <property type="match status" value="1"/>
</dbReference>
<dbReference type="InterPro" id="IPR000160">
    <property type="entry name" value="GGDEF_dom"/>
</dbReference>
<dbReference type="PROSITE" id="PS50112">
    <property type="entry name" value="PAS"/>
    <property type="match status" value="1"/>
</dbReference>
<comment type="caution">
    <text evidence="4">The sequence shown here is derived from an EMBL/GenBank/DDBJ whole genome shotgun (WGS) entry which is preliminary data.</text>
</comment>
<dbReference type="InterPro" id="IPR001633">
    <property type="entry name" value="EAL_dom"/>
</dbReference>
<feature type="domain" description="EAL" evidence="2">
    <location>
        <begin position="301"/>
        <end position="557"/>
    </location>
</feature>
<dbReference type="SUPFAM" id="SSF55785">
    <property type="entry name" value="PYP-like sensor domain (PAS domain)"/>
    <property type="match status" value="1"/>
</dbReference>
<feature type="domain" description="PAS" evidence="1">
    <location>
        <begin position="5"/>
        <end position="50"/>
    </location>
</feature>
<reference evidence="5" key="1">
    <citation type="journal article" date="2019" name="Int. J. Syst. Evol. Microbiol.">
        <title>The Global Catalogue of Microorganisms (GCM) 10K type strain sequencing project: providing services to taxonomists for standard genome sequencing and annotation.</title>
        <authorList>
            <consortium name="The Broad Institute Genomics Platform"/>
            <consortium name="The Broad Institute Genome Sequencing Center for Infectious Disease"/>
            <person name="Wu L."/>
            <person name="Ma J."/>
        </authorList>
    </citation>
    <scope>NUCLEOTIDE SEQUENCE [LARGE SCALE GENOMIC DNA]</scope>
    <source>
        <strain evidence="5">CCUG 60559</strain>
    </source>
</reference>
<evidence type="ECO:0000259" key="1">
    <source>
        <dbReference type="PROSITE" id="PS50112"/>
    </source>
</evidence>
<dbReference type="CDD" id="cd01949">
    <property type="entry name" value="GGDEF"/>
    <property type="match status" value="1"/>
</dbReference>
<dbReference type="EMBL" id="JBHTBD010000001">
    <property type="protein sequence ID" value="MFC7293215.1"/>
    <property type="molecule type" value="Genomic_DNA"/>
</dbReference>
<sequence length="558" mass="62973">MQFEQQQDFRALVDQYPRAIMIATKEPRITYVNRMFRAVTGYQPDEVMGEPPSVLSSGLHSPDFYQAMWQSLTSDGRWEGLVWNRKKSGEIYPQWLSIYPMEYENQQAYVGMFMDMGERTGADEHLASLAYYDPLTELPNRSLFQEFLKARVSQRSHGDGWFAVLFVDLDFFKSVNDLHGHEFGDGVLQQAARCIQSVVGADDVVARLSGDEFAVIVELSGPGDLHEVCERMIQAFRAPVIVGQREHFLSASIGAAIYPSHGQSGAELLQKADRAMYSAKLAGRSCYRIYSEADDEQGRREQQLSEALTASLKTSPDEFHVVYQPQYDLDSGQVVGMEALLRWNHPEFGPVSPGDFVPLAERRGQIHEMTQQLVRAILADLRDDPPDMPGSFRLAINISARQITDSRLRTAIGPLFARIREIGWQPEIEITETHIMHLSSQCLACLREFRDQGVVIAIDDFGTGYSSLAYLQNLPVQVLKIDRQFISYVASTNRDSRIVSAILGIAEALELQVVAEGIESQAQYQQLRQLGCERGQGYLMARPQPWSQARQTIIDPYQ</sequence>
<dbReference type="RefSeq" id="WP_100688943.1">
    <property type="nucleotide sequence ID" value="NZ_JBHTBD010000001.1"/>
</dbReference>
<dbReference type="InterPro" id="IPR035919">
    <property type="entry name" value="EAL_sf"/>
</dbReference>
<evidence type="ECO:0000259" key="2">
    <source>
        <dbReference type="PROSITE" id="PS50883"/>
    </source>
</evidence>
<dbReference type="CDD" id="cd01948">
    <property type="entry name" value="EAL"/>
    <property type="match status" value="1"/>
</dbReference>
<dbReference type="PROSITE" id="PS50887">
    <property type="entry name" value="GGDEF"/>
    <property type="match status" value="1"/>
</dbReference>
<evidence type="ECO:0000313" key="4">
    <source>
        <dbReference type="EMBL" id="MFC7293215.1"/>
    </source>
</evidence>
<dbReference type="SUPFAM" id="SSF141868">
    <property type="entry name" value="EAL domain-like"/>
    <property type="match status" value="1"/>
</dbReference>
<dbReference type="SMART" id="SM00091">
    <property type="entry name" value="PAS"/>
    <property type="match status" value="1"/>
</dbReference>
<protein>
    <submittedName>
        <fullName evidence="4">Bifunctional diguanylate cyclase/phosphodiesterase</fullName>
    </submittedName>
</protein>